<reference evidence="1 2" key="1">
    <citation type="submission" date="2016-11" db="EMBL/GenBank/DDBJ databases">
        <title>Paenibacillus species isolates.</title>
        <authorList>
            <person name="Beno S.M."/>
        </authorList>
    </citation>
    <scope>NUCLEOTIDE SEQUENCE [LARGE SCALE GENOMIC DNA]</scope>
    <source>
        <strain evidence="1 2">FSL H8-0246</strain>
    </source>
</reference>
<comment type="caution">
    <text evidence="1">The sequence shown here is derived from an EMBL/GenBank/DDBJ whole genome shotgun (WGS) entry which is preliminary data.</text>
</comment>
<dbReference type="AlphaFoldDB" id="A0A1R1C3C8"/>
<dbReference type="SUPFAM" id="SSF52467">
    <property type="entry name" value="DHS-like NAD/FAD-binding domain"/>
    <property type="match status" value="1"/>
</dbReference>
<organism evidence="1 2">
    <name type="scientific">Paenibacillus amylolyticus</name>
    <dbReference type="NCBI Taxonomy" id="1451"/>
    <lineage>
        <taxon>Bacteria</taxon>
        <taxon>Bacillati</taxon>
        <taxon>Bacillota</taxon>
        <taxon>Bacilli</taxon>
        <taxon>Bacillales</taxon>
        <taxon>Paenibacillaceae</taxon>
        <taxon>Paenibacillus</taxon>
    </lineage>
</organism>
<accession>A0A1R1C3C8</accession>
<dbReference type="OrthoDB" id="5521101at2"/>
<evidence type="ECO:0000313" key="1">
    <source>
        <dbReference type="EMBL" id="OMF16591.1"/>
    </source>
</evidence>
<evidence type="ECO:0000313" key="2">
    <source>
        <dbReference type="Proteomes" id="UP000187134"/>
    </source>
</evidence>
<dbReference type="Gene3D" id="3.40.50.1220">
    <property type="entry name" value="TPP-binding domain"/>
    <property type="match status" value="1"/>
</dbReference>
<dbReference type="Proteomes" id="UP000187134">
    <property type="component" value="Unassembled WGS sequence"/>
</dbReference>
<proteinExistence type="predicted"/>
<protein>
    <submittedName>
        <fullName evidence="1">Uncharacterized protein</fullName>
    </submittedName>
</protein>
<dbReference type="Pfam" id="PF13289">
    <property type="entry name" value="SIR2_2"/>
    <property type="match status" value="1"/>
</dbReference>
<sequence>MDIEDLFMNDGMLGPKRFYEFETFILKMLKHHIEDQNKSFELTTESINFGDAYSETGFDKIQGPVLIEIKYDLNRTMRLNFFRDQLIKFSNKTGKQITSFLVISAATVTPLSLKKAEKSINEIRDKFNLIIWGPNEIKQIINKHKRFANEVMNNLFQLRMEAVIQTKSSDWREERKVIISELKERYQRGQFSLFVGAGVSSSAGLPDWNTLLNSMFVNYTTKLLDSGPKVDDNDITQIVKRLSTIDSQTALMTARYIRRGLSEGNVKNYDFNKEVTKQLYKLRDKSKPFASELIKAISLMCTPRRTGAKIKSIVTYNFDDLLERQLNKTYNLNKSIYCENDSFDPDQLPVYHVHGFLPEETQDYLNIDKSTFVFSEEGYHKIYSEPYHWSNLVQLNSLRENNCLMIGLSMTDPNLRRLLDIAARNVAEPKHYAFMKRITLKSFIQDDKETVITNSDGAESFLNNHFKLNEELMKELGVIIIWYESYDEIPLILNQVSNFEV</sequence>
<dbReference type="RefSeq" id="WP_076330115.1">
    <property type="nucleotide sequence ID" value="NZ_CP158833.1"/>
</dbReference>
<name>A0A1R1C3C8_PAEAM</name>
<dbReference type="InterPro" id="IPR029035">
    <property type="entry name" value="DHS-like_NAD/FAD-binding_dom"/>
</dbReference>
<gene>
    <name evidence="1" type="ORF">BK131_00915</name>
</gene>
<dbReference type="EMBL" id="MRTJ01000001">
    <property type="protein sequence ID" value="OMF16591.1"/>
    <property type="molecule type" value="Genomic_DNA"/>
</dbReference>